<dbReference type="HAMAP" id="MF_00226_B">
    <property type="entry name" value="CinA_B"/>
    <property type="match status" value="1"/>
</dbReference>
<dbReference type="Pfam" id="PF00994">
    <property type="entry name" value="MoCF_biosynth"/>
    <property type="match status" value="1"/>
</dbReference>
<gene>
    <name evidence="1" type="primary">cinA</name>
    <name evidence="3" type="ORF">J2Z42_002876</name>
</gene>
<dbReference type="SUPFAM" id="SSF53218">
    <property type="entry name" value="Molybdenum cofactor biosynthesis proteins"/>
    <property type="match status" value="1"/>
</dbReference>
<dbReference type="NCBIfam" id="TIGR00177">
    <property type="entry name" value="molyb_syn"/>
    <property type="match status" value="1"/>
</dbReference>
<dbReference type="Gene3D" id="3.30.70.2860">
    <property type="match status" value="1"/>
</dbReference>
<evidence type="ECO:0000256" key="1">
    <source>
        <dbReference type="HAMAP-Rule" id="MF_00226"/>
    </source>
</evidence>
<dbReference type="InterPro" id="IPR008136">
    <property type="entry name" value="CinA_C"/>
</dbReference>
<proteinExistence type="inferred from homology"/>
<evidence type="ECO:0000259" key="2">
    <source>
        <dbReference type="SMART" id="SM00852"/>
    </source>
</evidence>
<dbReference type="Pfam" id="PF02464">
    <property type="entry name" value="CinA"/>
    <property type="match status" value="1"/>
</dbReference>
<reference evidence="3 4" key="1">
    <citation type="submission" date="2021-03" db="EMBL/GenBank/DDBJ databases">
        <title>Genomic Encyclopedia of Type Strains, Phase IV (KMG-IV): sequencing the most valuable type-strain genomes for metagenomic binning, comparative biology and taxonomic classification.</title>
        <authorList>
            <person name="Goeker M."/>
        </authorList>
    </citation>
    <scope>NUCLEOTIDE SEQUENCE [LARGE SCALE GENOMIC DNA]</scope>
    <source>
        <strain evidence="3 4">DSM 28783</strain>
    </source>
</reference>
<name>A0ABS4KWZ5_9CLOT</name>
<dbReference type="SUPFAM" id="SSF142433">
    <property type="entry name" value="CinA-like"/>
    <property type="match status" value="1"/>
</dbReference>
<dbReference type="Proteomes" id="UP001519307">
    <property type="component" value="Unassembled WGS sequence"/>
</dbReference>
<accession>A0ABS4KWZ5</accession>
<dbReference type="NCBIfam" id="TIGR00200">
    <property type="entry name" value="cinA_nterm"/>
    <property type="match status" value="1"/>
</dbReference>
<dbReference type="PANTHER" id="PTHR13939">
    <property type="entry name" value="NICOTINAMIDE-NUCLEOTIDE AMIDOHYDROLASE PNCC"/>
    <property type="match status" value="1"/>
</dbReference>
<keyword evidence="3" id="KW-0378">Hydrolase</keyword>
<sequence>MKAEILCVGTEILLGDIVNTNAQFLSRELANLGIDVYHQSVVGDNPKRLLEEIKDCFKKVDMIITSGGLGPTPDDLTKEIGAKFFNKKMILDEDTVNKLKDYFDKMGRSYLKGNNMKQAYFPENCIILKNDYGTAPGCIINENGKILIVLPGPPREIKPMFSNYVLPFLNNYTNGTIKSRVLRIHGIGEGEMAEKIKDLIDNSKNPTIAPYAKDNDITLRITARAATEDEALNLIKPLEYKVKAVLGDNIYGYGDTSMEEVTAKLLIDKNLSISTAESCTGGLIAAKLISYPGISSIFLDGAVTYSNAAKMHRLNVKKETLDKFGAVSEETAREMAEGIAKTSGTDIGLSTTGIAGPDGGTPEKPIGLVYVGLYINGKTFVKRLQISGERNRVRNRASVSALDFLRRKLI</sequence>
<dbReference type="NCBIfam" id="TIGR00199">
    <property type="entry name" value="PncC_domain"/>
    <property type="match status" value="1"/>
</dbReference>
<evidence type="ECO:0000313" key="4">
    <source>
        <dbReference type="Proteomes" id="UP001519307"/>
    </source>
</evidence>
<comment type="similarity">
    <text evidence="1">Belongs to the CinA family.</text>
</comment>
<dbReference type="CDD" id="cd00885">
    <property type="entry name" value="cinA"/>
    <property type="match status" value="1"/>
</dbReference>
<dbReference type="InterPro" id="IPR041424">
    <property type="entry name" value="CinA_KH"/>
</dbReference>
<dbReference type="PANTHER" id="PTHR13939:SF0">
    <property type="entry name" value="NMN AMIDOHYDROLASE-LIKE PROTEIN YFAY"/>
    <property type="match status" value="1"/>
</dbReference>
<dbReference type="Gene3D" id="3.90.950.20">
    <property type="entry name" value="CinA-like"/>
    <property type="match status" value="1"/>
</dbReference>
<dbReference type="GO" id="GO:0019159">
    <property type="term" value="F:nicotinamide-nucleotide amidase activity"/>
    <property type="evidence" value="ECO:0007669"/>
    <property type="project" value="UniProtKB-EC"/>
</dbReference>
<organism evidence="3 4">
    <name type="scientific">Clostridium algifaecis</name>
    <dbReference type="NCBI Taxonomy" id="1472040"/>
    <lineage>
        <taxon>Bacteria</taxon>
        <taxon>Bacillati</taxon>
        <taxon>Bacillota</taxon>
        <taxon>Clostridia</taxon>
        <taxon>Eubacteriales</taxon>
        <taxon>Clostridiaceae</taxon>
        <taxon>Clostridium</taxon>
    </lineage>
</organism>
<dbReference type="InterPro" id="IPR001453">
    <property type="entry name" value="MoaB/Mog_dom"/>
</dbReference>
<dbReference type="PIRSF" id="PIRSF006728">
    <property type="entry name" value="CinA"/>
    <property type="match status" value="1"/>
</dbReference>
<keyword evidence="4" id="KW-1185">Reference proteome</keyword>
<protein>
    <recommendedName>
        <fullName evidence="1">Putative competence-damage inducible protein</fullName>
    </recommendedName>
</protein>
<evidence type="ECO:0000313" key="3">
    <source>
        <dbReference type="EMBL" id="MBP2034145.1"/>
    </source>
</evidence>
<dbReference type="InterPro" id="IPR050101">
    <property type="entry name" value="CinA"/>
</dbReference>
<dbReference type="InterPro" id="IPR036425">
    <property type="entry name" value="MoaB/Mog-like_dom_sf"/>
</dbReference>
<dbReference type="Pfam" id="PF18146">
    <property type="entry name" value="CinA_KH"/>
    <property type="match status" value="1"/>
</dbReference>
<comment type="caution">
    <text evidence="3">The sequence shown here is derived from an EMBL/GenBank/DDBJ whole genome shotgun (WGS) entry which is preliminary data.</text>
</comment>
<dbReference type="InterPro" id="IPR036653">
    <property type="entry name" value="CinA-like_C"/>
</dbReference>
<dbReference type="SMART" id="SM00852">
    <property type="entry name" value="MoCF_biosynth"/>
    <property type="match status" value="1"/>
</dbReference>
<dbReference type="RefSeq" id="WP_209703377.1">
    <property type="nucleotide sequence ID" value="NZ_JAGGLM010000034.1"/>
</dbReference>
<feature type="domain" description="MoaB/Mog" evidence="2">
    <location>
        <begin position="4"/>
        <end position="171"/>
    </location>
</feature>
<dbReference type="Gene3D" id="3.40.980.10">
    <property type="entry name" value="MoaB/Mog-like domain"/>
    <property type="match status" value="1"/>
</dbReference>
<dbReference type="InterPro" id="IPR008135">
    <property type="entry name" value="Competence-induced_CinA"/>
</dbReference>
<dbReference type="NCBIfam" id="NF001813">
    <property type="entry name" value="PRK00549.1"/>
    <property type="match status" value="1"/>
</dbReference>
<dbReference type="EMBL" id="JAGGLM010000034">
    <property type="protein sequence ID" value="MBP2034145.1"/>
    <property type="molecule type" value="Genomic_DNA"/>
</dbReference>